<evidence type="ECO:0000256" key="1">
    <source>
        <dbReference type="SAM" id="SignalP"/>
    </source>
</evidence>
<accession>A0A1S2Q919</accession>
<comment type="caution">
    <text evidence="2">The sequence shown here is derived from an EMBL/GenBank/DDBJ whole genome shotgun (WGS) entry which is preliminary data.</text>
</comment>
<gene>
    <name evidence="2" type="ORF">BIV23_25660</name>
</gene>
<sequence>MPLRSLIKPTAGSVAALLLAAGAGQLAGCGTRTGRDAGDGTDVVAAQAFARKHLQYPVPTTDADWKPVAEALGRTGRLARGVVYGVPLLRTDLDVTTEGVTVKPGMLLGGYAAFAKYHDGTMLMGDLVATEDELPRVTDALQAAGIDQTALHKHLLQQSPPIWWTHLHAMGDPVKLARGLKSALNATAIPPASPPAATQPPVALDTAGISRALGREGTAEGGIYRFTIARDQTVDDGTHVLPAALGLTTGINFQPLGGGKAAVAGDFVMTAPEVQQVIQALRRGDIDIVELHNHSLDDRPRLFYLHFWSVGDAVTLAEALRPALDATAPVPAS</sequence>
<feature type="signal peptide" evidence="1">
    <location>
        <begin position="1"/>
        <end position="27"/>
    </location>
</feature>
<dbReference type="EMBL" id="MLYO01000041">
    <property type="protein sequence ID" value="OIK02233.1"/>
    <property type="molecule type" value="Genomic_DNA"/>
</dbReference>
<dbReference type="RefSeq" id="WP_071383305.1">
    <property type="nucleotide sequence ID" value="NZ_MLYO01000041.1"/>
</dbReference>
<evidence type="ECO:0000313" key="3">
    <source>
        <dbReference type="Proteomes" id="UP000179642"/>
    </source>
</evidence>
<keyword evidence="3" id="KW-1185">Reference proteome</keyword>
<evidence type="ECO:0000313" key="2">
    <source>
        <dbReference type="EMBL" id="OIK02233.1"/>
    </source>
</evidence>
<feature type="chain" id="PRO_5039113799" description="Peptidase M23" evidence="1">
    <location>
        <begin position="28"/>
        <end position="333"/>
    </location>
</feature>
<dbReference type="InterPro" id="IPR011094">
    <property type="entry name" value="Uncharacterised_LppY/LpqO"/>
</dbReference>
<dbReference type="AlphaFoldDB" id="A0A1S2Q919"/>
<reference evidence="2 3" key="1">
    <citation type="submission" date="2016-10" db="EMBL/GenBank/DDBJ databases">
        <title>Genome sequence of Streptomyces sp. MUSC 1.</title>
        <authorList>
            <person name="Lee L.-H."/>
            <person name="Ser H.-L."/>
            <person name="Law J.W.-F."/>
        </authorList>
    </citation>
    <scope>NUCLEOTIDE SEQUENCE [LARGE SCALE GENOMIC DNA]</scope>
    <source>
        <strain evidence="2 3">MUSC 1</strain>
    </source>
</reference>
<dbReference type="Proteomes" id="UP000179642">
    <property type="component" value="Unassembled WGS sequence"/>
</dbReference>
<organism evidence="2 3">
    <name type="scientific">Streptomyces monashensis</name>
    <dbReference type="NCBI Taxonomy" id="1678012"/>
    <lineage>
        <taxon>Bacteria</taxon>
        <taxon>Bacillati</taxon>
        <taxon>Actinomycetota</taxon>
        <taxon>Actinomycetes</taxon>
        <taxon>Kitasatosporales</taxon>
        <taxon>Streptomycetaceae</taxon>
        <taxon>Streptomyces</taxon>
    </lineage>
</organism>
<dbReference type="OrthoDB" id="4687120at2"/>
<name>A0A1S2Q919_9ACTN</name>
<protein>
    <recommendedName>
        <fullName evidence="4">Peptidase M23</fullName>
    </recommendedName>
</protein>
<keyword evidence="1" id="KW-0732">Signal</keyword>
<dbReference type="Pfam" id="PF07485">
    <property type="entry name" value="DUF1529"/>
    <property type="match status" value="2"/>
</dbReference>
<proteinExistence type="predicted"/>
<evidence type="ECO:0008006" key="4">
    <source>
        <dbReference type="Google" id="ProtNLM"/>
    </source>
</evidence>